<evidence type="ECO:0000313" key="2">
    <source>
        <dbReference type="Proteomes" id="UP000054495"/>
    </source>
</evidence>
<dbReference type="Proteomes" id="UP000054495">
    <property type="component" value="Unassembled WGS sequence"/>
</dbReference>
<proteinExistence type="predicted"/>
<protein>
    <submittedName>
        <fullName evidence="1">Uncharacterized protein</fullName>
    </submittedName>
</protein>
<sequence length="104" mass="12102">MKTGALLFFDDVTDAHEDNFREIITDMYNCLAGDVKKVASETLKDFKRLYRELQSSYTNLFKKELAEYLEKFKFGSEFVRCFQRKLRDGQCVSSSNAFGALESR</sequence>
<reference evidence="1 2" key="1">
    <citation type="submission" date="2013-05" db="EMBL/GenBank/DDBJ databases">
        <title>Draft genome of the parasitic nematode Anyclostoma ceylanicum.</title>
        <authorList>
            <person name="Mitreva M."/>
        </authorList>
    </citation>
    <scope>NUCLEOTIDE SEQUENCE [LARGE SCALE GENOMIC DNA]</scope>
</reference>
<evidence type="ECO:0000313" key="1">
    <source>
        <dbReference type="EMBL" id="EPB78053.1"/>
    </source>
</evidence>
<dbReference type="AlphaFoldDB" id="A0A0D6M3I5"/>
<organism evidence="1 2">
    <name type="scientific">Ancylostoma ceylanicum</name>
    <dbReference type="NCBI Taxonomy" id="53326"/>
    <lineage>
        <taxon>Eukaryota</taxon>
        <taxon>Metazoa</taxon>
        <taxon>Ecdysozoa</taxon>
        <taxon>Nematoda</taxon>
        <taxon>Chromadorea</taxon>
        <taxon>Rhabditida</taxon>
        <taxon>Rhabditina</taxon>
        <taxon>Rhabditomorpha</taxon>
        <taxon>Strongyloidea</taxon>
        <taxon>Ancylostomatidae</taxon>
        <taxon>Ancylostomatinae</taxon>
        <taxon>Ancylostoma</taxon>
    </lineage>
</organism>
<keyword evidence="2" id="KW-1185">Reference proteome</keyword>
<gene>
    <name evidence="1" type="ORF">ANCCEY_02836</name>
</gene>
<name>A0A0D6M3I5_9BILA</name>
<accession>A0A0D6M3I5</accession>
<dbReference type="EMBL" id="KE124821">
    <property type="protein sequence ID" value="EPB78053.1"/>
    <property type="molecule type" value="Genomic_DNA"/>
</dbReference>